<accession>A0ABU6SW56</accession>
<comment type="caution">
    <text evidence="2">The sequence shown here is derived from an EMBL/GenBank/DDBJ whole genome shotgun (WGS) entry which is preliminary data.</text>
</comment>
<gene>
    <name evidence="2" type="ORF">PIB30_088873</name>
</gene>
<organism evidence="2 3">
    <name type="scientific">Stylosanthes scabra</name>
    <dbReference type="NCBI Taxonomy" id="79078"/>
    <lineage>
        <taxon>Eukaryota</taxon>
        <taxon>Viridiplantae</taxon>
        <taxon>Streptophyta</taxon>
        <taxon>Embryophyta</taxon>
        <taxon>Tracheophyta</taxon>
        <taxon>Spermatophyta</taxon>
        <taxon>Magnoliopsida</taxon>
        <taxon>eudicotyledons</taxon>
        <taxon>Gunneridae</taxon>
        <taxon>Pentapetalae</taxon>
        <taxon>rosids</taxon>
        <taxon>fabids</taxon>
        <taxon>Fabales</taxon>
        <taxon>Fabaceae</taxon>
        <taxon>Papilionoideae</taxon>
        <taxon>50 kb inversion clade</taxon>
        <taxon>dalbergioids sensu lato</taxon>
        <taxon>Dalbergieae</taxon>
        <taxon>Pterocarpus clade</taxon>
        <taxon>Stylosanthes</taxon>
    </lineage>
</organism>
<evidence type="ECO:0000313" key="3">
    <source>
        <dbReference type="Proteomes" id="UP001341840"/>
    </source>
</evidence>
<keyword evidence="3" id="KW-1185">Reference proteome</keyword>
<sequence>MEVNPKGECKAINLRGGKILQGSNQGGLDKEVIKCNQPKSLNEAHEPTRKQPTDARNPYRYVGPLTPRHWCWRLGVARHDATSLVCCLITPRRCTGHLGVGAEILGWTRA</sequence>
<feature type="region of interest" description="Disordered" evidence="1">
    <location>
        <begin position="38"/>
        <end position="58"/>
    </location>
</feature>
<feature type="compositionally biased region" description="Basic and acidic residues" evidence="1">
    <location>
        <begin position="42"/>
        <end position="53"/>
    </location>
</feature>
<evidence type="ECO:0000313" key="2">
    <source>
        <dbReference type="EMBL" id="MED6139983.1"/>
    </source>
</evidence>
<reference evidence="2 3" key="1">
    <citation type="journal article" date="2023" name="Plants (Basel)">
        <title>Bridging the Gap: Combining Genomics and Transcriptomics Approaches to Understand Stylosanthes scabra, an Orphan Legume from the Brazilian Caatinga.</title>
        <authorList>
            <person name="Ferreira-Neto J.R.C."/>
            <person name="da Silva M.D."/>
            <person name="Binneck E."/>
            <person name="de Melo N.F."/>
            <person name="da Silva R.H."/>
            <person name="de Melo A.L.T.M."/>
            <person name="Pandolfi V."/>
            <person name="Bustamante F.O."/>
            <person name="Brasileiro-Vidal A.C."/>
            <person name="Benko-Iseppon A.M."/>
        </authorList>
    </citation>
    <scope>NUCLEOTIDE SEQUENCE [LARGE SCALE GENOMIC DNA]</scope>
    <source>
        <tissue evidence="2">Leaves</tissue>
    </source>
</reference>
<proteinExistence type="predicted"/>
<protein>
    <submittedName>
        <fullName evidence="2">Uncharacterized protein</fullName>
    </submittedName>
</protein>
<evidence type="ECO:0000256" key="1">
    <source>
        <dbReference type="SAM" id="MobiDB-lite"/>
    </source>
</evidence>
<name>A0ABU6SW56_9FABA</name>
<dbReference type="EMBL" id="JASCZI010062048">
    <property type="protein sequence ID" value="MED6139983.1"/>
    <property type="molecule type" value="Genomic_DNA"/>
</dbReference>
<dbReference type="Proteomes" id="UP001341840">
    <property type="component" value="Unassembled WGS sequence"/>
</dbReference>